<reference evidence="10" key="1">
    <citation type="submission" date="2020-10" db="EMBL/GenBank/DDBJ databases">
        <authorList>
            <person name="Gilroy R."/>
        </authorList>
    </citation>
    <scope>NUCLEOTIDE SEQUENCE</scope>
    <source>
        <strain evidence="10">ChiGjej1B1-24693</strain>
    </source>
</reference>
<evidence type="ECO:0000256" key="3">
    <source>
        <dbReference type="ARBA" id="ARBA00013190"/>
    </source>
</evidence>
<evidence type="ECO:0000256" key="2">
    <source>
        <dbReference type="ARBA" id="ARBA00008072"/>
    </source>
</evidence>
<comment type="caution">
    <text evidence="10">The sequence shown here is derived from an EMBL/GenBank/DDBJ whole genome shotgun (WGS) entry which is preliminary data.</text>
</comment>
<keyword evidence="4" id="KW-0479">Metal-binding</keyword>
<dbReference type="Proteomes" id="UP000886842">
    <property type="component" value="Unassembled WGS sequence"/>
</dbReference>
<evidence type="ECO:0000259" key="8">
    <source>
        <dbReference type="Pfam" id="PF00107"/>
    </source>
</evidence>
<dbReference type="SUPFAM" id="SSF50129">
    <property type="entry name" value="GroES-like"/>
    <property type="match status" value="1"/>
</dbReference>
<dbReference type="InterPro" id="IPR036291">
    <property type="entry name" value="NAD(P)-bd_dom_sf"/>
</dbReference>
<dbReference type="EC" id="1.1.1.1" evidence="3"/>
<dbReference type="Pfam" id="PF08240">
    <property type="entry name" value="ADH_N"/>
    <property type="match status" value="1"/>
</dbReference>
<feature type="domain" description="Alcohol dehydrogenase-like N-terminal" evidence="9">
    <location>
        <begin position="19"/>
        <end position="140"/>
    </location>
</feature>
<proteinExistence type="inferred from homology"/>
<evidence type="ECO:0000313" key="11">
    <source>
        <dbReference type="Proteomes" id="UP000886842"/>
    </source>
</evidence>
<dbReference type="Gene3D" id="3.90.180.10">
    <property type="entry name" value="Medium-chain alcohol dehydrogenases, catalytic domain"/>
    <property type="match status" value="1"/>
</dbReference>
<evidence type="ECO:0000256" key="5">
    <source>
        <dbReference type="ARBA" id="ARBA00022833"/>
    </source>
</evidence>
<evidence type="ECO:0000256" key="1">
    <source>
        <dbReference type="ARBA" id="ARBA00001947"/>
    </source>
</evidence>
<evidence type="ECO:0000313" key="10">
    <source>
        <dbReference type="EMBL" id="HIT77026.1"/>
    </source>
</evidence>
<gene>
    <name evidence="10" type="ORF">IAA98_15720</name>
</gene>
<dbReference type="AlphaFoldDB" id="A0A9D1KNZ8"/>
<dbReference type="InterPro" id="IPR013154">
    <property type="entry name" value="ADH-like_N"/>
</dbReference>
<sequence>MLDAGRVRTEQILLAPPADDEIDVEVTLAALCGSDVHTINGDRPCAPLTALGHEGVGRVLTSGSGRTDLHGARLEPGDRVALSMLASCGHCDRCTGGLTMKCRHLVKYGHRSVTEAPFASGMIATVVRMVPGAPVVKLPDTLDDRSVVSAGCAVATAAAAIRVAGIGVGAGLGAGDRVGVLGAGAVGWYVAAMARTRGCQVTVVEPNPDRRELVARSGAMTTAEATDLADVEPVVTIEASGHPQAVAAAVETAPIGGRVVCVGSVSPGSTRITIDPAIVVTRWLSVLGVHNYAPEDFGAAVDWLVDHADQIPAELVSDPYRMDQLDEAVEQMVSGRHPRVAIDPQL</sequence>
<feature type="domain" description="Alcohol dehydrogenase-like C-terminal" evidence="8">
    <location>
        <begin position="185"/>
        <end position="305"/>
    </location>
</feature>
<protein>
    <recommendedName>
        <fullName evidence="3">alcohol dehydrogenase</fullName>
        <ecNumber evidence="3">1.1.1.1</ecNumber>
    </recommendedName>
</protein>
<evidence type="ECO:0000256" key="7">
    <source>
        <dbReference type="ARBA" id="ARBA00023027"/>
    </source>
</evidence>
<comment type="cofactor">
    <cofactor evidence="1">
        <name>Zn(2+)</name>
        <dbReference type="ChEBI" id="CHEBI:29105"/>
    </cofactor>
</comment>
<dbReference type="EMBL" id="DVLP01000452">
    <property type="protein sequence ID" value="HIT77026.1"/>
    <property type="molecule type" value="Genomic_DNA"/>
</dbReference>
<dbReference type="GO" id="GO:0046872">
    <property type="term" value="F:metal ion binding"/>
    <property type="evidence" value="ECO:0007669"/>
    <property type="project" value="UniProtKB-KW"/>
</dbReference>
<evidence type="ECO:0000256" key="6">
    <source>
        <dbReference type="ARBA" id="ARBA00023002"/>
    </source>
</evidence>
<accession>A0A9D1KNZ8</accession>
<evidence type="ECO:0000256" key="4">
    <source>
        <dbReference type="ARBA" id="ARBA00022723"/>
    </source>
</evidence>
<keyword evidence="5" id="KW-0862">Zinc</keyword>
<dbReference type="InterPro" id="IPR013149">
    <property type="entry name" value="ADH-like_C"/>
</dbReference>
<name>A0A9D1KNZ8_9ACTN</name>
<keyword evidence="7" id="KW-0520">NAD</keyword>
<keyword evidence="6" id="KW-0560">Oxidoreductase</keyword>
<organism evidence="10 11">
    <name type="scientific">Candidatus Avipropionibacterium avicola</name>
    <dbReference type="NCBI Taxonomy" id="2840701"/>
    <lineage>
        <taxon>Bacteria</taxon>
        <taxon>Bacillati</taxon>
        <taxon>Actinomycetota</taxon>
        <taxon>Actinomycetes</taxon>
        <taxon>Propionibacteriales</taxon>
        <taxon>Propionibacteriaceae</taxon>
        <taxon>Propionibacteriaceae incertae sedis</taxon>
        <taxon>Candidatus Avipropionibacterium</taxon>
    </lineage>
</organism>
<reference evidence="10" key="2">
    <citation type="journal article" date="2021" name="PeerJ">
        <title>Extensive microbial diversity within the chicken gut microbiome revealed by metagenomics and culture.</title>
        <authorList>
            <person name="Gilroy R."/>
            <person name="Ravi A."/>
            <person name="Getino M."/>
            <person name="Pursley I."/>
            <person name="Horton D.L."/>
            <person name="Alikhan N.F."/>
            <person name="Baker D."/>
            <person name="Gharbi K."/>
            <person name="Hall N."/>
            <person name="Watson M."/>
            <person name="Adriaenssens E.M."/>
            <person name="Foster-Nyarko E."/>
            <person name="Jarju S."/>
            <person name="Secka A."/>
            <person name="Antonio M."/>
            <person name="Oren A."/>
            <person name="Chaudhuri R.R."/>
            <person name="La Ragione R."/>
            <person name="Hildebrand F."/>
            <person name="Pallen M.J."/>
        </authorList>
    </citation>
    <scope>NUCLEOTIDE SEQUENCE</scope>
    <source>
        <strain evidence="10">ChiGjej1B1-24693</strain>
    </source>
</reference>
<dbReference type="PANTHER" id="PTHR42940">
    <property type="entry name" value="ALCOHOL DEHYDROGENASE 1-RELATED"/>
    <property type="match status" value="1"/>
</dbReference>
<dbReference type="SUPFAM" id="SSF51735">
    <property type="entry name" value="NAD(P)-binding Rossmann-fold domains"/>
    <property type="match status" value="1"/>
</dbReference>
<dbReference type="Pfam" id="PF00107">
    <property type="entry name" value="ADH_zinc_N"/>
    <property type="match status" value="1"/>
</dbReference>
<evidence type="ECO:0000259" key="9">
    <source>
        <dbReference type="Pfam" id="PF08240"/>
    </source>
</evidence>
<dbReference type="GO" id="GO:0005737">
    <property type="term" value="C:cytoplasm"/>
    <property type="evidence" value="ECO:0007669"/>
    <property type="project" value="TreeGrafter"/>
</dbReference>
<dbReference type="GO" id="GO:0004022">
    <property type="term" value="F:alcohol dehydrogenase (NAD+) activity"/>
    <property type="evidence" value="ECO:0007669"/>
    <property type="project" value="UniProtKB-EC"/>
</dbReference>
<dbReference type="Gene3D" id="3.40.50.720">
    <property type="entry name" value="NAD(P)-binding Rossmann-like Domain"/>
    <property type="match status" value="1"/>
</dbReference>
<comment type="similarity">
    <text evidence="2">Belongs to the zinc-containing alcohol dehydrogenase family.</text>
</comment>
<dbReference type="PANTHER" id="PTHR42940:SF3">
    <property type="entry name" value="ALCOHOL DEHYDROGENASE 1-RELATED"/>
    <property type="match status" value="1"/>
</dbReference>
<dbReference type="InterPro" id="IPR011032">
    <property type="entry name" value="GroES-like_sf"/>
</dbReference>